<evidence type="ECO:0000259" key="2">
    <source>
        <dbReference type="PROSITE" id="PS50206"/>
    </source>
</evidence>
<dbReference type="PRINTS" id="PR00103">
    <property type="entry name" value="CAMPKINASE"/>
</dbReference>
<keyword evidence="4" id="KW-1185">Reference proteome</keyword>
<dbReference type="PROSITE" id="PS00889">
    <property type="entry name" value="CNMP_BINDING_2"/>
    <property type="match status" value="1"/>
</dbReference>
<dbReference type="InterPro" id="IPR001763">
    <property type="entry name" value="Rhodanese-like_dom"/>
</dbReference>
<dbReference type="InterPro" id="IPR018488">
    <property type="entry name" value="cNMP-bd_CS"/>
</dbReference>
<dbReference type="AlphaFoldDB" id="I7Z7Q7"/>
<protein>
    <recommendedName>
        <fullName evidence="5">Cyclic nucleotide-binding domain-containing protein</fullName>
    </recommendedName>
</protein>
<reference evidence="3 4" key="1">
    <citation type="journal article" date="2012" name="J. Bacteriol.">
        <title>Genome Sequence of n-Alkane-Degrading Hydrocarboniphaga effusa Strain AP103T (ATCC BAA-332T).</title>
        <authorList>
            <person name="Chang H.K."/>
            <person name="Zylstra G.J."/>
            <person name="Chae J.C."/>
        </authorList>
    </citation>
    <scope>NUCLEOTIDE SEQUENCE [LARGE SCALE GENOMIC DNA]</scope>
    <source>
        <strain evidence="3 4">AP103</strain>
    </source>
</reference>
<name>I7Z7Q7_9GAMM</name>
<feature type="domain" description="Cyclic nucleotide-binding" evidence="1">
    <location>
        <begin position="142"/>
        <end position="246"/>
    </location>
</feature>
<dbReference type="CDD" id="cd00158">
    <property type="entry name" value="RHOD"/>
    <property type="match status" value="1"/>
</dbReference>
<dbReference type="InterPro" id="IPR014710">
    <property type="entry name" value="RmlC-like_jellyroll"/>
</dbReference>
<dbReference type="Proteomes" id="UP000003704">
    <property type="component" value="Unassembled WGS sequence"/>
</dbReference>
<gene>
    <name evidence="3" type="ORF">WQQ_40820</name>
</gene>
<evidence type="ECO:0000313" key="3">
    <source>
        <dbReference type="EMBL" id="EIT67647.1"/>
    </source>
</evidence>
<dbReference type="SUPFAM" id="SSF51206">
    <property type="entry name" value="cAMP-binding domain-like"/>
    <property type="match status" value="2"/>
</dbReference>
<feature type="domain" description="Rhodanese" evidence="2">
    <location>
        <begin position="264"/>
        <end position="343"/>
    </location>
</feature>
<evidence type="ECO:0000259" key="1">
    <source>
        <dbReference type="PROSITE" id="PS50042"/>
    </source>
</evidence>
<dbReference type="CDD" id="cd00038">
    <property type="entry name" value="CAP_ED"/>
    <property type="match status" value="2"/>
</dbReference>
<dbReference type="SMART" id="SM00100">
    <property type="entry name" value="cNMP"/>
    <property type="match status" value="2"/>
</dbReference>
<dbReference type="PROSITE" id="PS50206">
    <property type="entry name" value="RHODANESE_3"/>
    <property type="match status" value="1"/>
</dbReference>
<sequence length="343" mass="38008">MPVNPELFKAFAAFRRLRTEGLAQLAKHAERSRHEAGSWLFRCGERSTQALLLLHGIVQIEDQLGRPIAELRGSTASASDAFGTDSPQLTSARCISDVLCLRIDASLLEITLSWDQSSGVEVAEIGGFGDQDWIFRLLQTRTMQELPSAHLQALFMAMHPLDVRADTRIIEQGASGDYFYVIDEGECRALYERGPDSEPELLARFVGGDCFGEEALISGAPRSATVVASRASRLRRIDRANFLKLLNEPLTRSISLDRALARISKRQALWLDLRADETAPLEHSIRVPAHLLRSRSEQLDPDREYICVCENGFRSRVATFLLQQRGIGAFALEGGFDAAIGAK</sequence>
<dbReference type="PROSITE" id="PS50042">
    <property type="entry name" value="CNMP_BINDING_3"/>
    <property type="match status" value="2"/>
</dbReference>
<dbReference type="PANTHER" id="PTHR23011">
    <property type="entry name" value="CYCLIC NUCLEOTIDE-BINDING DOMAIN CONTAINING PROTEIN"/>
    <property type="match status" value="1"/>
</dbReference>
<dbReference type="InterPro" id="IPR018490">
    <property type="entry name" value="cNMP-bd_dom_sf"/>
</dbReference>
<dbReference type="EMBL" id="AKGD01000004">
    <property type="protein sequence ID" value="EIT67647.1"/>
    <property type="molecule type" value="Genomic_DNA"/>
</dbReference>
<dbReference type="PROSITE" id="PS00888">
    <property type="entry name" value="CNMP_BINDING_1"/>
    <property type="match status" value="1"/>
</dbReference>
<dbReference type="PANTHER" id="PTHR23011:SF28">
    <property type="entry name" value="CYCLIC NUCLEOTIDE-BINDING DOMAIN CONTAINING PROTEIN"/>
    <property type="match status" value="1"/>
</dbReference>
<dbReference type="InterPro" id="IPR036873">
    <property type="entry name" value="Rhodanese-like_dom_sf"/>
</dbReference>
<dbReference type="STRING" id="1172194.WQQ_40820"/>
<comment type="caution">
    <text evidence="3">The sequence shown here is derived from an EMBL/GenBank/DDBJ whole genome shotgun (WGS) entry which is preliminary data.</text>
</comment>
<dbReference type="SUPFAM" id="SSF52821">
    <property type="entry name" value="Rhodanese/Cell cycle control phosphatase"/>
    <property type="match status" value="1"/>
</dbReference>
<proteinExistence type="predicted"/>
<evidence type="ECO:0008006" key="5">
    <source>
        <dbReference type="Google" id="ProtNLM"/>
    </source>
</evidence>
<dbReference type="Gene3D" id="2.60.120.10">
    <property type="entry name" value="Jelly Rolls"/>
    <property type="match status" value="2"/>
</dbReference>
<evidence type="ECO:0000313" key="4">
    <source>
        <dbReference type="Proteomes" id="UP000003704"/>
    </source>
</evidence>
<dbReference type="Gene3D" id="3.40.250.10">
    <property type="entry name" value="Rhodanese-like domain"/>
    <property type="match status" value="1"/>
</dbReference>
<accession>I7Z7Q7</accession>
<organism evidence="3 4">
    <name type="scientific">Hydrocarboniphaga effusa AP103</name>
    <dbReference type="NCBI Taxonomy" id="1172194"/>
    <lineage>
        <taxon>Bacteria</taxon>
        <taxon>Pseudomonadati</taxon>
        <taxon>Pseudomonadota</taxon>
        <taxon>Gammaproteobacteria</taxon>
        <taxon>Nevskiales</taxon>
        <taxon>Nevskiaceae</taxon>
        <taxon>Hydrocarboniphaga</taxon>
    </lineage>
</organism>
<dbReference type="InterPro" id="IPR000595">
    <property type="entry name" value="cNMP-bd_dom"/>
</dbReference>
<feature type="domain" description="Cyclic nucleotide-binding" evidence="1">
    <location>
        <begin position="13"/>
        <end position="104"/>
    </location>
</feature>
<dbReference type="Pfam" id="PF00027">
    <property type="entry name" value="cNMP_binding"/>
    <property type="match status" value="1"/>
</dbReference>